<dbReference type="RefSeq" id="WP_069311486.1">
    <property type="nucleotide sequence ID" value="NZ_MDTU01000001.1"/>
</dbReference>
<sequence length="72" mass="7987">MEDILKEAEPFINNSILESDQKTAVISTHIFQAKPDNEGTVKKNNDILVKMANGGLEEILRPSLAFDDITSK</sequence>
<keyword evidence="2" id="KW-1185">Reference proteome</keyword>
<gene>
    <name evidence="1" type="ORF">BGC07_00170</name>
</gene>
<reference evidence="1 2" key="1">
    <citation type="submission" date="2016-08" db="EMBL/GenBank/DDBJ databases">
        <title>Draft genome sequence of Candidatus Piscirickettsia litoralis, from seawater.</title>
        <authorList>
            <person name="Wan X."/>
            <person name="Lee A.J."/>
            <person name="Hou S."/>
            <person name="Donachie S.P."/>
        </authorList>
    </citation>
    <scope>NUCLEOTIDE SEQUENCE [LARGE SCALE GENOMIC DNA]</scope>
    <source>
        <strain evidence="1 2">Y2</strain>
    </source>
</reference>
<comment type="caution">
    <text evidence="1">The sequence shown here is derived from an EMBL/GenBank/DDBJ whole genome shotgun (WGS) entry which is preliminary data.</text>
</comment>
<dbReference type="EMBL" id="MDTU01000001">
    <property type="protein sequence ID" value="ODN41684.1"/>
    <property type="molecule type" value="Genomic_DNA"/>
</dbReference>
<proteinExistence type="predicted"/>
<protein>
    <submittedName>
        <fullName evidence="1">Uncharacterized protein</fullName>
    </submittedName>
</protein>
<organism evidence="1 2">
    <name type="scientific">Piscirickettsia litoralis</name>
    <dbReference type="NCBI Taxonomy" id="1891921"/>
    <lineage>
        <taxon>Bacteria</taxon>
        <taxon>Pseudomonadati</taxon>
        <taxon>Pseudomonadota</taxon>
        <taxon>Gammaproteobacteria</taxon>
        <taxon>Thiotrichales</taxon>
        <taxon>Piscirickettsiaceae</taxon>
        <taxon>Piscirickettsia</taxon>
    </lineage>
</organism>
<evidence type="ECO:0000313" key="2">
    <source>
        <dbReference type="Proteomes" id="UP000094329"/>
    </source>
</evidence>
<name>A0ABX3A6F8_9GAMM</name>
<evidence type="ECO:0000313" key="1">
    <source>
        <dbReference type="EMBL" id="ODN41684.1"/>
    </source>
</evidence>
<dbReference type="Proteomes" id="UP000094329">
    <property type="component" value="Unassembled WGS sequence"/>
</dbReference>
<accession>A0ABX3A6F8</accession>